<sequence>MRRYIMYETYRLGILIDHLKAEDLISQIDEYISETPVQQIPHIFYVMSLASNRRIMLELLTDLARGVDEELPASIVAGILYQDRERYTVDELYTKVGMLASLLKDVDGEIAVSFRELKESYDEVQAVYGRRFKRKKARERMLARSAQVLEEELFQYASFAEEMDRKEWWFA</sequence>
<proteinExistence type="predicted"/>
<evidence type="ECO:0000313" key="2">
    <source>
        <dbReference type="Proteomes" id="UP001595932"/>
    </source>
</evidence>
<comment type="caution">
    <text evidence="1">The sequence shown here is derived from an EMBL/GenBank/DDBJ whole genome shotgun (WGS) entry which is preliminary data.</text>
</comment>
<reference evidence="2" key="1">
    <citation type="journal article" date="2019" name="Int. J. Syst. Evol. Microbiol.">
        <title>The Global Catalogue of Microorganisms (GCM) 10K type strain sequencing project: providing services to taxonomists for standard genome sequencing and annotation.</title>
        <authorList>
            <consortium name="The Broad Institute Genomics Platform"/>
            <consortium name="The Broad Institute Genome Sequencing Center for Infectious Disease"/>
            <person name="Wu L."/>
            <person name="Ma J."/>
        </authorList>
    </citation>
    <scope>NUCLEOTIDE SEQUENCE [LARGE SCALE GENOMIC DNA]</scope>
    <source>
        <strain evidence="2">CGMCC 1.12151</strain>
    </source>
</reference>
<dbReference type="Proteomes" id="UP001595932">
    <property type="component" value="Unassembled WGS sequence"/>
</dbReference>
<organism evidence="1 2">
    <name type="scientific">Planococcus dechangensis</name>
    <dbReference type="NCBI Taxonomy" id="1176255"/>
    <lineage>
        <taxon>Bacteria</taxon>
        <taxon>Bacillati</taxon>
        <taxon>Bacillota</taxon>
        <taxon>Bacilli</taxon>
        <taxon>Bacillales</taxon>
        <taxon>Caryophanaceae</taxon>
        <taxon>Planococcus</taxon>
    </lineage>
</organism>
<accession>A0ABV9MC03</accession>
<evidence type="ECO:0000313" key="1">
    <source>
        <dbReference type="EMBL" id="MFC4713372.1"/>
    </source>
</evidence>
<keyword evidence="2" id="KW-1185">Reference proteome</keyword>
<dbReference type="RefSeq" id="WP_377279087.1">
    <property type="nucleotide sequence ID" value="NZ_JBHSGL010000005.1"/>
</dbReference>
<name>A0ABV9MC03_9BACL</name>
<protein>
    <submittedName>
        <fullName evidence="1">Uncharacterized protein</fullName>
    </submittedName>
</protein>
<gene>
    <name evidence="1" type="ORF">ACFO5U_10885</name>
</gene>
<dbReference type="EMBL" id="JBHSGL010000005">
    <property type="protein sequence ID" value="MFC4713372.1"/>
    <property type="molecule type" value="Genomic_DNA"/>
</dbReference>